<reference evidence="3" key="2">
    <citation type="journal article" date="2022" name="Microb. Genom.">
        <title>A chromosome-scale genome assembly of the tomato pathogen Cladosporium fulvum reveals a compartmentalized genome architecture and the presence of a dispensable chromosome.</title>
        <authorList>
            <person name="Zaccaron A.Z."/>
            <person name="Chen L.H."/>
            <person name="Samaras A."/>
            <person name="Stergiopoulos I."/>
        </authorList>
    </citation>
    <scope>NUCLEOTIDE SEQUENCE</scope>
    <source>
        <strain evidence="3">Race5_Kim</strain>
    </source>
</reference>
<dbReference type="OMA" id="FCGGDCL"/>
<dbReference type="AlphaFoldDB" id="A0A9Q8L873"/>
<dbReference type="KEGG" id="ffu:CLAFUR5_01078"/>
<dbReference type="EMBL" id="CP090163">
    <property type="protein sequence ID" value="UJO12595.1"/>
    <property type="molecule type" value="Genomic_DNA"/>
</dbReference>
<keyword evidence="4" id="KW-1185">Reference proteome</keyword>
<dbReference type="GeneID" id="71980956"/>
<dbReference type="OrthoDB" id="190201at2759"/>
<protein>
    <recommendedName>
        <fullName evidence="2">AB hydrolase-1 domain-containing protein</fullName>
    </recommendedName>
</protein>
<evidence type="ECO:0000313" key="3">
    <source>
        <dbReference type="EMBL" id="UJO12595.1"/>
    </source>
</evidence>
<proteinExistence type="predicted"/>
<dbReference type="InterPro" id="IPR000073">
    <property type="entry name" value="AB_hydrolase_1"/>
</dbReference>
<dbReference type="Gene3D" id="3.40.50.1820">
    <property type="entry name" value="alpha/beta hydrolase"/>
    <property type="match status" value="1"/>
</dbReference>
<evidence type="ECO:0000259" key="2">
    <source>
        <dbReference type="Pfam" id="PF12697"/>
    </source>
</evidence>
<keyword evidence="1" id="KW-0732">Signal</keyword>
<gene>
    <name evidence="3" type="ORF">CLAFUR5_01078</name>
</gene>
<dbReference type="Pfam" id="PF12697">
    <property type="entry name" value="Abhydrolase_6"/>
    <property type="match status" value="1"/>
</dbReference>
<dbReference type="SUPFAM" id="SSF53474">
    <property type="entry name" value="alpha/beta-Hydrolases"/>
    <property type="match status" value="1"/>
</dbReference>
<feature type="signal peptide" evidence="1">
    <location>
        <begin position="1"/>
        <end position="19"/>
    </location>
</feature>
<sequence length="408" mass="43347">MKSFATAAIAATIIGAASAKKCQNITVPVTISARNAKLDQTKLTPRSNIDVTNFVLDNTQQGHNNTMEEPKGYQTVTGSYKLATTYCAPDHGAPNVVQLLTHGIGFDRSYWDVPFNNFNYSSTNEAVDEYGFATFSHDRLGIGMSSQGEPVNEIQIQLEVSALKALTDMLRAGKIQGVPKFEKVLHIGHSFGSVQSYALSSQYPGISDGLGLTGFGQNGSFLPFFQLGGDFGLANLNPALVKYVNGYLASQTQTAAHTNFFAPGDFDPKILEFATMTGQPVTIGELLTIGGANGAPNPIKGPVLIITGERDVPFCGGDCLAAPTGFESIPAQSKQFFKNTCKFDAHIVKGAGHGLNLQYTHTETYKYILEFFTSNGVGPKGEKGGKCGAGKGYGGMPPGYGPPGKGHY</sequence>
<evidence type="ECO:0000256" key="1">
    <source>
        <dbReference type="SAM" id="SignalP"/>
    </source>
</evidence>
<accession>A0A9Q8L873</accession>
<feature type="domain" description="AB hydrolase-1" evidence="2">
    <location>
        <begin position="99"/>
        <end position="357"/>
    </location>
</feature>
<organism evidence="3 4">
    <name type="scientific">Passalora fulva</name>
    <name type="common">Tomato leaf mold</name>
    <name type="synonym">Cladosporium fulvum</name>
    <dbReference type="NCBI Taxonomy" id="5499"/>
    <lineage>
        <taxon>Eukaryota</taxon>
        <taxon>Fungi</taxon>
        <taxon>Dikarya</taxon>
        <taxon>Ascomycota</taxon>
        <taxon>Pezizomycotina</taxon>
        <taxon>Dothideomycetes</taxon>
        <taxon>Dothideomycetidae</taxon>
        <taxon>Mycosphaerellales</taxon>
        <taxon>Mycosphaerellaceae</taxon>
        <taxon>Fulvia</taxon>
    </lineage>
</organism>
<name>A0A9Q8L873_PASFU</name>
<dbReference type="InterPro" id="IPR029058">
    <property type="entry name" value="AB_hydrolase_fold"/>
</dbReference>
<dbReference type="Proteomes" id="UP000756132">
    <property type="component" value="Chromosome 1"/>
</dbReference>
<reference evidence="3" key="1">
    <citation type="submission" date="2021-12" db="EMBL/GenBank/DDBJ databases">
        <authorList>
            <person name="Zaccaron A."/>
            <person name="Stergiopoulos I."/>
        </authorList>
    </citation>
    <scope>NUCLEOTIDE SEQUENCE</scope>
    <source>
        <strain evidence="3">Race5_Kim</strain>
    </source>
</reference>
<dbReference type="RefSeq" id="XP_047756961.1">
    <property type="nucleotide sequence ID" value="XM_047900226.1"/>
</dbReference>
<evidence type="ECO:0000313" key="4">
    <source>
        <dbReference type="Proteomes" id="UP000756132"/>
    </source>
</evidence>
<feature type="chain" id="PRO_5040152921" description="AB hydrolase-1 domain-containing protein" evidence="1">
    <location>
        <begin position="20"/>
        <end position="408"/>
    </location>
</feature>